<evidence type="ECO:0000313" key="2">
    <source>
        <dbReference type="Proteomes" id="UP000324091"/>
    </source>
</evidence>
<dbReference type="AlphaFoldDB" id="A0A5C6NIE6"/>
<gene>
    <name evidence="1" type="ORF">D4764_21G0007200</name>
</gene>
<dbReference type="GO" id="GO:0005739">
    <property type="term" value="C:mitochondrion"/>
    <property type="evidence" value="ECO:0007669"/>
    <property type="project" value="TreeGrafter"/>
</dbReference>
<comment type="caution">
    <text evidence="1">The sequence shown here is derived from an EMBL/GenBank/DDBJ whole genome shotgun (WGS) entry which is preliminary data.</text>
</comment>
<protein>
    <submittedName>
        <fullName evidence="1">Protein misato-like protein 1</fullName>
    </submittedName>
</protein>
<dbReference type="Proteomes" id="UP000324091">
    <property type="component" value="Chromosome 21"/>
</dbReference>
<keyword evidence="2" id="KW-1185">Reference proteome</keyword>
<name>A0A5C6NIE6_9TELE</name>
<organism evidence="1 2">
    <name type="scientific">Takifugu flavidus</name>
    <name type="common">sansaifugu</name>
    <dbReference type="NCBI Taxonomy" id="433684"/>
    <lineage>
        <taxon>Eukaryota</taxon>
        <taxon>Metazoa</taxon>
        <taxon>Chordata</taxon>
        <taxon>Craniata</taxon>
        <taxon>Vertebrata</taxon>
        <taxon>Euteleostomi</taxon>
        <taxon>Actinopterygii</taxon>
        <taxon>Neopterygii</taxon>
        <taxon>Teleostei</taxon>
        <taxon>Neoteleostei</taxon>
        <taxon>Acanthomorphata</taxon>
        <taxon>Eupercaria</taxon>
        <taxon>Tetraodontiformes</taxon>
        <taxon>Tetradontoidea</taxon>
        <taxon>Tetraodontidae</taxon>
        <taxon>Takifugu</taxon>
    </lineage>
</organism>
<dbReference type="PANTHER" id="PTHR13391:SF0">
    <property type="entry name" value="PROTEIN MISATO HOMOLOG 1"/>
    <property type="match status" value="1"/>
</dbReference>
<accession>A0A5C6NIE6</accession>
<sequence>MHKERPSNSISAPARLGIVGDWEEPSRVTWTTKLVTVKAADPWRLSLTRPKAASASSPAPGCIPPSPLHSGEDVLASYISSFYPSCPLALQLASAPSRLSPPFPQIFSESLDARGFLHSQQPPPNTAAPLVSSAPVLTSLQSGPALGSWLTELHRGISGLDLRRLAPSYLSDISEYQETLEQLRVLAQCYRDDSSGFMCSSEEDDDD</sequence>
<proteinExistence type="predicted"/>
<dbReference type="EMBL" id="RHFK02000014">
    <property type="protein sequence ID" value="TWW65820.1"/>
    <property type="molecule type" value="Genomic_DNA"/>
</dbReference>
<dbReference type="InterPro" id="IPR049942">
    <property type="entry name" value="DML1/Misato"/>
</dbReference>
<reference evidence="1 2" key="1">
    <citation type="submission" date="2019-04" db="EMBL/GenBank/DDBJ databases">
        <title>Chromosome genome assembly for Takifugu flavidus.</title>
        <authorList>
            <person name="Xiao S."/>
        </authorList>
    </citation>
    <scope>NUCLEOTIDE SEQUENCE [LARGE SCALE GENOMIC DNA]</scope>
    <source>
        <strain evidence="1">HTHZ2018</strain>
        <tissue evidence="1">Muscle</tissue>
    </source>
</reference>
<dbReference type="GO" id="GO:0007005">
    <property type="term" value="P:mitochondrion organization"/>
    <property type="evidence" value="ECO:0007669"/>
    <property type="project" value="InterPro"/>
</dbReference>
<dbReference type="PANTHER" id="PTHR13391">
    <property type="entry name" value="MITOCHONDRIAL DISTRIBUTION REGULATOR MISATO"/>
    <property type="match status" value="1"/>
</dbReference>
<evidence type="ECO:0000313" key="1">
    <source>
        <dbReference type="EMBL" id="TWW65820.1"/>
    </source>
</evidence>